<evidence type="ECO:0000256" key="3">
    <source>
        <dbReference type="ARBA" id="ARBA00022806"/>
    </source>
</evidence>
<dbReference type="Proteomes" id="UP000244811">
    <property type="component" value="Chromosome 1"/>
</dbReference>
<dbReference type="InterPro" id="IPR036390">
    <property type="entry name" value="WH_DNA-bd_sf"/>
</dbReference>
<dbReference type="GO" id="GO:0003676">
    <property type="term" value="F:nucleic acid binding"/>
    <property type="evidence" value="ECO:0007669"/>
    <property type="project" value="InterPro"/>
</dbReference>
<organism evidence="7 8">
    <name type="scientific">Theileria orientalis</name>
    <dbReference type="NCBI Taxonomy" id="68886"/>
    <lineage>
        <taxon>Eukaryota</taxon>
        <taxon>Sar</taxon>
        <taxon>Alveolata</taxon>
        <taxon>Apicomplexa</taxon>
        <taxon>Aconoidasida</taxon>
        <taxon>Piroplasmida</taxon>
        <taxon>Theileriidae</taxon>
        <taxon>Theileria</taxon>
    </lineage>
</organism>
<dbReference type="PROSITE" id="PS51194">
    <property type="entry name" value="HELICASE_CTER"/>
    <property type="match status" value="2"/>
</dbReference>
<dbReference type="PANTHER" id="PTHR47961">
    <property type="entry name" value="DNA POLYMERASE THETA, PUTATIVE (AFU_ORTHOLOGUE AFUA_1G05260)-RELATED"/>
    <property type="match status" value="1"/>
</dbReference>
<evidence type="ECO:0000256" key="4">
    <source>
        <dbReference type="ARBA" id="ARBA00022840"/>
    </source>
</evidence>
<dbReference type="Gene3D" id="1.10.3380.10">
    <property type="entry name" value="Sec63 N-terminal domain-like domain"/>
    <property type="match status" value="2"/>
</dbReference>
<dbReference type="Gene3D" id="2.60.40.150">
    <property type="entry name" value="C2 domain"/>
    <property type="match status" value="1"/>
</dbReference>
<evidence type="ECO:0000313" key="8">
    <source>
        <dbReference type="Proteomes" id="UP000244811"/>
    </source>
</evidence>
<dbReference type="Gene3D" id="1.10.10.10">
    <property type="entry name" value="Winged helix-like DNA-binding domain superfamily/Winged helix DNA-binding domain"/>
    <property type="match status" value="2"/>
</dbReference>
<dbReference type="SUPFAM" id="SSF46785">
    <property type="entry name" value="Winged helix' DNA-binding domain"/>
    <property type="match status" value="1"/>
</dbReference>
<keyword evidence="2 7" id="KW-0378">Hydrolase</keyword>
<dbReference type="SMART" id="SM00487">
    <property type="entry name" value="DEXDc"/>
    <property type="match status" value="2"/>
</dbReference>
<dbReference type="SUPFAM" id="SSF52540">
    <property type="entry name" value="P-loop containing nucleoside triphosphate hydrolases"/>
    <property type="match status" value="2"/>
</dbReference>
<keyword evidence="3 7" id="KW-0347">Helicase</keyword>
<dbReference type="EMBL" id="CP056069">
    <property type="protein sequence ID" value="UKK00448.2"/>
    <property type="molecule type" value="Genomic_DNA"/>
</dbReference>
<evidence type="ECO:0000256" key="2">
    <source>
        <dbReference type="ARBA" id="ARBA00022801"/>
    </source>
</evidence>
<proteinExistence type="predicted"/>
<dbReference type="SMART" id="SM00973">
    <property type="entry name" value="Sec63"/>
    <property type="match status" value="2"/>
</dbReference>
<dbReference type="Pfam" id="PF00271">
    <property type="entry name" value="Helicase_C"/>
    <property type="match status" value="2"/>
</dbReference>
<dbReference type="PROSITE" id="PS51192">
    <property type="entry name" value="HELICASE_ATP_BIND_1"/>
    <property type="match status" value="2"/>
</dbReference>
<dbReference type="InterPro" id="IPR050474">
    <property type="entry name" value="Hel308_SKI2-like"/>
</dbReference>
<protein>
    <submittedName>
        <fullName evidence="7">DEAD-box helicase</fullName>
        <ecNumber evidence="7">3.6.4.12</ecNumber>
    </submittedName>
</protein>
<dbReference type="SUPFAM" id="SSF81296">
    <property type="entry name" value="E set domains"/>
    <property type="match status" value="1"/>
</dbReference>
<evidence type="ECO:0000256" key="1">
    <source>
        <dbReference type="ARBA" id="ARBA00022741"/>
    </source>
</evidence>
<dbReference type="InterPro" id="IPR004179">
    <property type="entry name" value="Sec63-dom"/>
</dbReference>
<keyword evidence="4" id="KW-0067">ATP-binding</keyword>
<evidence type="ECO:0000259" key="5">
    <source>
        <dbReference type="PROSITE" id="PS51192"/>
    </source>
</evidence>
<dbReference type="InterPro" id="IPR014001">
    <property type="entry name" value="Helicase_ATP-bd"/>
</dbReference>
<dbReference type="EC" id="3.6.4.12" evidence="7"/>
<dbReference type="InterPro" id="IPR001650">
    <property type="entry name" value="Helicase_C-like"/>
</dbReference>
<dbReference type="InterPro" id="IPR035892">
    <property type="entry name" value="C2_domain_sf"/>
</dbReference>
<sequence length="1968" mass="225282">MINTLEYINSPYDLRIPLDSFLLKYQIRFNFLKNVKNDVERDNTTSNVNELEYVDSDDAGTFTWCLRNCKRICKTSDNLSPVSLMSQILTMLKEDDSEVVASVLCDTLGFDNIYFISKLITFRQNLTRQWQSMLDKLCTKIRYNKLDDANYERLNMAVLKKTGKDLSKQKFKLETILSQIPPQDLFCLIGLDLKSDKKVNSYVTFPKQISLNVIKEDTETYEKLTLPPLENKIQPRDEDLISISSLPEWAQKAFKGIEKLNLIQSKVFNTAFNTTQNLLVSAPTGCGKTNVGLLCVLHNYRDYFENGTKCGKVVYIAPMKALASEIVDKYSSSLSQFGLVVREVTGDYQVPKSELEEIDIIVTTPEKCDVVTRNSFSTSTQSDDSFLTRVNLIIFDEIHLLNDERGPVIETIAARFFRLIETTQVTRRVVGISATLPNYEDIASFLRVSPENTFYFNREYRHVPLEQIFYGLKTDDQQKTNSLSICFNHIIETLEKGKQCMVFVHSRNETLSTAMKIIDLIKENDRTDLFYSEMGIYKKYANALNKLMTLRTLAEYSISIHHAGLSKNDRDLVEDMFKGGLVKVLVCTSTLAWGVNLPAHCVIIKGTFIGGVGVDRNINNLELNQIMGRAGRPQFDTEGKGVLITEHKNLYSYVRMQTERVPIESQLHRHLENALNAEIAIGSINNETEAVMWLQYTYLYVRMGKNPLFYGINGNDEETQLRYRQEIVKNAAKNLDKSKLIRYAKKVGEFSSTDLGRIAARYYVDYETTHNLASSLNPLLYYQDGIMMDRSYNTRVDLINHEFILDRLCECREFESVLYRNEEYEELMDLMNAPQVVYKPKGGINHIKNKVSILIQAYIARLYVKSSSLLTDMNFIIQNVPRLARAYFEISMCETVCGPPVEHVYDWVLILERQMCNKNVLSNFTAPMTTVGWGGSKGGSKEQGLLSGAVVERFNKFTLEQIVHFTSQEVLDIVRSKSEAATVYKYIRCIPYPELKLYNQPITNKISKLTVTMELKNEWSKRWNGQAEVFYVWVCTSSRLLCHSQMSFSGRGAQYVEFYVPIHNKNESYRVKVFSSTWLNLGFEIPTRFDDVATTADGYTPLHKLNPLPTAALGRDNIYSFSHFNPLQTQVYHRARETSESMVVAAPTGSGKTLVAELALFRLFERHPEMVAVYVAPLKALAHERYKDWVRKFHFKRILQLTGDISLPNINRDSQYNTDNLKGTGGDYMHQSNERYTMDIDTGAYEGSLDSVDVDVFDGNLSNRPDGSPTKVVDGTSGTVYGSNTTGVSSTLYDGNNTRGSNCINNSNNSTGQQAPVRDDLEKYNIIITTPEKWDGISRHWKRRKLVTKVGLIIFDELHLLGESRGAIIESIVARQHIINQTTNFKMRYVCLSTSLSNIHEISEWLGVTDVYNFSPAVRPVKCNLYIDGFSIKAYCPRMNSMNKPCFDTILKHDQGSNVLIFVSSRRQTRMTAQDLMGLLQFHNYTFSTQETPRDHGQHMFDDEWLNVFVPHGIGIHHAGLSAKDRELVQDLFLNNKIKLLVATSTLAWGVNLPAKIVIIKGTEFYDGRVKKYIDYSATDIIQMVGRAGRSIEDGEAYAYIFTETRKVGFYKAFMFTPFPTESFFLEKINDSLNSEIATGSVSTKRNALDYLSRTFLYKRLKSNPKYYTQSPNIYDGKVDLITELKPEETVKFESSMKMDDNMKLEDLCEVVINNSISELVKLGCVSLEYSQEEFKIIEHGLLVPTLNGCLASQYYISCKTVHEFSSIDVSEDLGFYEIMRILSNATEFNLVPLRHNEDVYNVQLSQRCPSKIAESEASNPNAKAFLLFQARLFNIRLPVFDYNNDTKSILDQLPRIIQCLLDIFIINRNFNNVSYLLLLYKCLYFGLNPMRLELPYDVNYEMEVSVNNISRPKEEKYKTSDGNVKLTVKLHELSYTNETHYLFVINKNTNVIYGFKKVYRESTNTFK</sequence>
<accession>A0A976MA31</accession>
<dbReference type="Pfam" id="PF02889">
    <property type="entry name" value="Sec63"/>
    <property type="match status" value="2"/>
</dbReference>
<dbReference type="PIRSF" id="PIRSF039073">
    <property type="entry name" value="BRR2"/>
    <property type="match status" value="1"/>
</dbReference>
<dbReference type="GO" id="GO:0003678">
    <property type="term" value="F:DNA helicase activity"/>
    <property type="evidence" value="ECO:0007669"/>
    <property type="project" value="UniProtKB-EC"/>
</dbReference>
<dbReference type="Pfam" id="PF23445">
    <property type="entry name" value="WHD_SNRNP200"/>
    <property type="match status" value="2"/>
</dbReference>
<dbReference type="CDD" id="cd18795">
    <property type="entry name" value="SF2_C_Ski2"/>
    <property type="match status" value="2"/>
</dbReference>
<dbReference type="SMART" id="SM00490">
    <property type="entry name" value="HELICc"/>
    <property type="match status" value="2"/>
</dbReference>
<name>A0A976MA31_THEOR</name>
<dbReference type="InterPro" id="IPR057842">
    <property type="entry name" value="WH_MER3"/>
</dbReference>
<dbReference type="SUPFAM" id="SSF158702">
    <property type="entry name" value="Sec63 N-terminal domain-like"/>
    <property type="match status" value="2"/>
</dbReference>
<dbReference type="GO" id="GO:0005524">
    <property type="term" value="F:ATP binding"/>
    <property type="evidence" value="ECO:0007669"/>
    <property type="project" value="UniProtKB-KW"/>
</dbReference>
<dbReference type="PANTHER" id="PTHR47961:SF13">
    <property type="entry name" value="ACTIVATING SIGNAL COINTEGRATOR 1 COMPLEX SUBUNIT 3"/>
    <property type="match status" value="1"/>
</dbReference>
<dbReference type="Gene3D" id="3.40.50.300">
    <property type="entry name" value="P-loop containing nucleotide triphosphate hydrolases"/>
    <property type="match status" value="5"/>
</dbReference>
<keyword evidence="1" id="KW-0547">Nucleotide-binding</keyword>
<feature type="domain" description="Helicase ATP-binding" evidence="5">
    <location>
        <begin position="269"/>
        <end position="454"/>
    </location>
</feature>
<feature type="domain" description="Helicase C-terminal" evidence="6">
    <location>
        <begin position="1445"/>
        <end position="1650"/>
    </location>
</feature>
<feature type="domain" description="Helicase ATP-binding" evidence="5">
    <location>
        <begin position="1133"/>
        <end position="1414"/>
    </location>
</feature>
<feature type="domain" description="Helicase C-terminal" evidence="6">
    <location>
        <begin position="464"/>
        <end position="692"/>
    </location>
</feature>
<dbReference type="GO" id="GO:0016787">
    <property type="term" value="F:hydrolase activity"/>
    <property type="evidence" value="ECO:0007669"/>
    <property type="project" value="UniProtKB-KW"/>
</dbReference>
<dbReference type="InterPro" id="IPR036388">
    <property type="entry name" value="WH-like_DNA-bd_sf"/>
</dbReference>
<dbReference type="FunFam" id="1.10.10.10:FF:000012">
    <property type="entry name" value="U5 small nuclear ribonucleoprotein helicase"/>
    <property type="match status" value="1"/>
</dbReference>
<dbReference type="InterPro" id="IPR011545">
    <property type="entry name" value="DEAD/DEAH_box_helicase_dom"/>
</dbReference>
<evidence type="ECO:0000259" key="6">
    <source>
        <dbReference type="PROSITE" id="PS51194"/>
    </source>
</evidence>
<evidence type="ECO:0000313" key="7">
    <source>
        <dbReference type="EMBL" id="UKK00448.2"/>
    </source>
</evidence>
<dbReference type="Pfam" id="PF00270">
    <property type="entry name" value="DEAD"/>
    <property type="match status" value="3"/>
</dbReference>
<dbReference type="FunFam" id="3.40.50.300:FF:003287">
    <property type="entry name" value="U5 small nuclear ribonucleoprotein 200 kDa helicase"/>
    <property type="match status" value="1"/>
</dbReference>
<dbReference type="InterPro" id="IPR014756">
    <property type="entry name" value="Ig_E-set"/>
</dbReference>
<dbReference type="InterPro" id="IPR027417">
    <property type="entry name" value="P-loop_NTPase"/>
</dbReference>
<gene>
    <name evidence="7" type="ORF">MACK_000520</name>
</gene>
<reference evidence="7" key="1">
    <citation type="submission" date="2022-07" db="EMBL/GenBank/DDBJ databases">
        <title>Evaluation of T. orientalis genome assembly methods using nanopore sequencing and analysis of variation between genomes.</title>
        <authorList>
            <person name="Yam J."/>
            <person name="Micallef M.L."/>
            <person name="Liu M."/>
            <person name="Djordjevic S.P."/>
            <person name="Bogema D.R."/>
            <person name="Jenkins C."/>
        </authorList>
    </citation>
    <scope>NUCLEOTIDE SEQUENCE</scope>
    <source>
        <strain evidence="7">Goon Nure</strain>
    </source>
</reference>